<evidence type="ECO:0000313" key="5">
    <source>
        <dbReference type="EMBL" id="GAA0644551.1"/>
    </source>
</evidence>
<evidence type="ECO:0000259" key="4">
    <source>
        <dbReference type="PROSITE" id="PS50977"/>
    </source>
</evidence>
<sequence>MPAARESLLDAAYTALARRPWSAVRMVDVAASAGVSRQTLYNEFGSKDGLARALVRREADAYLAGVDRALSGAAAPGGFTGTTSPAGGTGGAGPVLTGGAGFTGRTGPAAPTHLAGATSLTGPTASLSPPGPVDPRDRLTAAAEWTTETARSNALVRAMLTGCWSERLPTPSLTRVPSSSAVPAQRRADGPLPSPTDFVALVRDRAVNALAGPRAGAGSEGPDLARACELTIRIALSCIAAPPAEGSVADLVRDALHSLLSGPSRTAAARSPR</sequence>
<accession>A0ABN1HFK8</accession>
<organism evidence="5 6">
    <name type="scientific">Streptomyces thermocarboxydovorans</name>
    <dbReference type="NCBI Taxonomy" id="59298"/>
    <lineage>
        <taxon>Bacteria</taxon>
        <taxon>Bacillati</taxon>
        <taxon>Actinomycetota</taxon>
        <taxon>Actinomycetes</taxon>
        <taxon>Kitasatosporales</taxon>
        <taxon>Streptomycetaceae</taxon>
        <taxon>Streptomyces</taxon>
    </lineage>
</organism>
<reference evidence="5 6" key="1">
    <citation type="journal article" date="2019" name="Int. J. Syst. Evol. Microbiol.">
        <title>The Global Catalogue of Microorganisms (GCM) 10K type strain sequencing project: providing services to taxonomists for standard genome sequencing and annotation.</title>
        <authorList>
            <consortium name="The Broad Institute Genomics Platform"/>
            <consortium name="The Broad Institute Genome Sequencing Center for Infectious Disease"/>
            <person name="Wu L."/>
            <person name="Ma J."/>
        </authorList>
    </citation>
    <scope>NUCLEOTIDE SEQUENCE [LARGE SCALE GENOMIC DNA]</scope>
    <source>
        <strain evidence="5 6">JCM 10367</strain>
    </source>
</reference>
<protein>
    <recommendedName>
        <fullName evidence="4">HTH tetR-type domain-containing protein</fullName>
    </recommendedName>
</protein>
<dbReference type="Gene3D" id="1.10.357.10">
    <property type="entry name" value="Tetracycline Repressor, domain 2"/>
    <property type="match status" value="1"/>
</dbReference>
<proteinExistence type="predicted"/>
<dbReference type="RefSeq" id="WP_343999923.1">
    <property type="nucleotide sequence ID" value="NZ_BAAAGU010000019.1"/>
</dbReference>
<feature type="domain" description="HTH tetR-type" evidence="4">
    <location>
        <begin position="2"/>
        <end position="62"/>
    </location>
</feature>
<dbReference type="PRINTS" id="PR00455">
    <property type="entry name" value="HTHTETR"/>
</dbReference>
<dbReference type="PANTHER" id="PTHR30055:SF146">
    <property type="entry name" value="HTH-TYPE TRANSCRIPTIONAL DUAL REGULATOR CECR"/>
    <property type="match status" value="1"/>
</dbReference>
<comment type="caution">
    <text evidence="5">The sequence shown here is derived from an EMBL/GenBank/DDBJ whole genome shotgun (WGS) entry which is preliminary data.</text>
</comment>
<dbReference type="EMBL" id="BAAAGU010000019">
    <property type="protein sequence ID" value="GAA0644551.1"/>
    <property type="molecule type" value="Genomic_DNA"/>
</dbReference>
<feature type="compositionally biased region" description="Polar residues" evidence="3">
    <location>
        <begin position="118"/>
        <end position="127"/>
    </location>
</feature>
<dbReference type="SUPFAM" id="SSF46689">
    <property type="entry name" value="Homeodomain-like"/>
    <property type="match status" value="1"/>
</dbReference>
<feature type="compositionally biased region" description="Gly residues" evidence="3">
    <location>
        <begin position="87"/>
        <end position="104"/>
    </location>
</feature>
<dbReference type="PANTHER" id="PTHR30055">
    <property type="entry name" value="HTH-TYPE TRANSCRIPTIONAL REGULATOR RUTR"/>
    <property type="match status" value="1"/>
</dbReference>
<keyword evidence="1 2" id="KW-0238">DNA-binding</keyword>
<dbReference type="PROSITE" id="PS50977">
    <property type="entry name" value="HTH_TETR_2"/>
    <property type="match status" value="1"/>
</dbReference>
<keyword evidence="6" id="KW-1185">Reference proteome</keyword>
<dbReference type="Proteomes" id="UP001500724">
    <property type="component" value="Unassembled WGS sequence"/>
</dbReference>
<evidence type="ECO:0000256" key="2">
    <source>
        <dbReference type="PROSITE-ProRule" id="PRU00335"/>
    </source>
</evidence>
<dbReference type="InterPro" id="IPR001647">
    <property type="entry name" value="HTH_TetR"/>
</dbReference>
<evidence type="ECO:0000313" key="6">
    <source>
        <dbReference type="Proteomes" id="UP001500724"/>
    </source>
</evidence>
<dbReference type="Pfam" id="PF00440">
    <property type="entry name" value="TetR_N"/>
    <property type="match status" value="1"/>
</dbReference>
<evidence type="ECO:0000256" key="1">
    <source>
        <dbReference type="ARBA" id="ARBA00023125"/>
    </source>
</evidence>
<gene>
    <name evidence="5" type="ORF">GCM10009535_22440</name>
</gene>
<feature type="compositionally biased region" description="Polar residues" evidence="3">
    <location>
        <begin position="171"/>
        <end position="182"/>
    </location>
</feature>
<feature type="region of interest" description="Disordered" evidence="3">
    <location>
        <begin position="171"/>
        <end position="193"/>
    </location>
</feature>
<dbReference type="InterPro" id="IPR050109">
    <property type="entry name" value="HTH-type_TetR-like_transc_reg"/>
</dbReference>
<evidence type="ECO:0000256" key="3">
    <source>
        <dbReference type="SAM" id="MobiDB-lite"/>
    </source>
</evidence>
<feature type="region of interest" description="Disordered" evidence="3">
    <location>
        <begin position="81"/>
        <end position="137"/>
    </location>
</feature>
<dbReference type="InterPro" id="IPR009057">
    <property type="entry name" value="Homeodomain-like_sf"/>
</dbReference>
<feature type="DNA-binding region" description="H-T-H motif" evidence="2">
    <location>
        <begin position="25"/>
        <end position="44"/>
    </location>
</feature>
<name>A0ABN1HFK8_9ACTN</name>